<dbReference type="FunFam" id="2.40.100.10:FF:000003">
    <property type="entry name" value="Peptidylprolyl isomerase domain and WD repeat-containing 1"/>
    <property type="match status" value="1"/>
</dbReference>
<dbReference type="SUPFAM" id="SSF50891">
    <property type="entry name" value="Cyclophilin-like"/>
    <property type="match status" value="1"/>
</dbReference>
<dbReference type="InterPro" id="IPR002130">
    <property type="entry name" value="Cyclophilin-type_PPIase_dom"/>
</dbReference>
<evidence type="ECO:0000256" key="2">
    <source>
        <dbReference type="ARBA" id="ARBA00013194"/>
    </source>
</evidence>
<keyword evidence="6" id="KW-0413">Isomerase</keyword>
<dbReference type="InterPro" id="IPR029000">
    <property type="entry name" value="Cyclophilin-like_dom_sf"/>
</dbReference>
<feature type="region of interest" description="Disordered" evidence="7">
    <location>
        <begin position="403"/>
        <end position="427"/>
    </location>
</feature>
<keyword evidence="4" id="KW-0677">Repeat</keyword>
<evidence type="ECO:0000313" key="10">
    <source>
        <dbReference type="Proteomes" id="UP000070544"/>
    </source>
</evidence>
<feature type="compositionally biased region" description="Basic and acidic residues" evidence="7">
    <location>
        <begin position="418"/>
        <end position="427"/>
    </location>
</feature>
<dbReference type="Pfam" id="PF00160">
    <property type="entry name" value="Pro_isomerase"/>
    <property type="match status" value="1"/>
</dbReference>
<evidence type="ECO:0000256" key="7">
    <source>
        <dbReference type="SAM" id="MobiDB-lite"/>
    </source>
</evidence>
<dbReference type="CDD" id="cd01927">
    <property type="entry name" value="cyclophilin_WD40"/>
    <property type="match status" value="1"/>
</dbReference>
<proteinExistence type="predicted"/>
<dbReference type="InterPro" id="IPR044666">
    <property type="entry name" value="Cyclophilin_A-like"/>
</dbReference>
<evidence type="ECO:0000256" key="4">
    <source>
        <dbReference type="ARBA" id="ARBA00022737"/>
    </source>
</evidence>
<dbReference type="PRINTS" id="PR00153">
    <property type="entry name" value="CSAPPISMRASE"/>
</dbReference>
<dbReference type="Proteomes" id="UP000070544">
    <property type="component" value="Unassembled WGS sequence"/>
</dbReference>
<evidence type="ECO:0000259" key="8">
    <source>
        <dbReference type="PROSITE" id="PS50072"/>
    </source>
</evidence>
<dbReference type="PROSITE" id="PS00170">
    <property type="entry name" value="CSA_PPIASE_1"/>
    <property type="match status" value="1"/>
</dbReference>
<dbReference type="SUPFAM" id="SSF50978">
    <property type="entry name" value="WD40 repeat-like"/>
    <property type="match status" value="1"/>
</dbReference>
<dbReference type="OMA" id="GMVEYWR"/>
<dbReference type="OrthoDB" id="10264753at2759"/>
<accession>A0A139AHM4</accession>
<sequence>MYERSLMHRDIVNFVITTKNDFLLTTSIDGHVKFWKKTAKGIEFVKHFRAHLGAVVGITVSHEGSLAATIGADGACKVFDVVNFDMINMLKLPFLPRAVCWMYKKGEARALLAISDRSSSTIAFYDGRGMVIGKNPAPASTDDNAPVVTGADIPLFTNNTLHRHPVSILAYNPNVHVCVSVDEQGMVEYWVPDEREGFPQPRKGVVGWELKSETDLYEFKKTKSPPTTLAFSPTFSHFATLSPYDRHVRVFDFYSARKIREYDESMDAITEMQVAGTGFYKLDEMEFGRRTAVEKEVTEKGNGQGGSGNVVFDESGNLILYATLLGIKVVNIRTNKVVRVIGRGETVRFLHLALYQGAPKKKGIVTLEMAASDNPAFKESEAQDPTIFATAFKRNRFYLFTRREPDGEEGSSSTGRDVFNEKPSREEQTVAQLSSQAAKASLGTSAIIRTTLGDVHLRLFPEYAPKAVENFSGLARKGYYDGLKFHRVIKGFMLQTGDPNGDGTGGESLWGGEFEDEFNKAVKHDRPYTVSMANAGANTNGSQFFITVVPTPWLDNKHTIFGRATAGMDVIHKIENVKTDKHDKPWDDIKILNVEVR</sequence>
<evidence type="ECO:0000256" key="5">
    <source>
        <dbReference type="ARBA" id="ARBA00023110"/>
    </source>
</evidence>
<dbReference type="GO" id="GO:0003755">
    <property type="term" value="F:peptidyl-prolyl cis-trans isomerase activity"/>
    <property type="evidence" value="ECO:0007669"/>
    <property type="project" value="UniProtKB-KW"/>
</dbReference>
<evidence type="ECO:0000256" key="1">
    <source>
        <dbReference type="ARBA" id="ARBA00000971"/>
    </source>
</evidence>
<dbReference type="InterPro" id="IPR001680">
    <property type="entry name" value="WD40_rpt"/>
</dbReference>
<keyword evidence="5" id="KW-0697">Rotamase</keyword>
<name>A0A139AHM4_GONPJ</name>
<gene>
    <name evidence="9" type="ORF">M427DRAFT_305753</name>
</gene>
<dbReference type="InterPro" id="IPR015943">
    <property type="entry name" value="WD40/YVTN_repeat-like_dom_sf"/>
</dbReference>
<dbReference type="InterPro" id="IPR036322">
    <property type="entry name" value="WD40_repeat_dom_sf"/>
</dbReference>
<dbReference type="EC" id="5.2.1.8" evidence="2"/>
<dbReference type="GO" id="GO:0006457">
    <property type="term" value="P:protein folding"/>
    <property type="evidence" value="ECO:0007669"/>
    <property type="project" value="InterPro"/>
</dbReference>
<dbReference type="STRING" id="1344416.A0A139AHM4"/>
<keyword evidence="10" id="KW-1185">Reference proteome</keyword>
<dbReference type="PROSITE" id="PS50072">
    <property type="entry name" value="CSA_PPIASE_2"/>
    <property type="match status" value="1"/>
</dbReference>
<feature type="domain" description="PPIase cyclophilin-type" evidence="8">
    <location>
        <begin position="450"/>
        <end position="596"/>
    </location>
</feature>
<dbReference type="AlphaFoldDB" id="A0A139AHM4"/>
<reference evidence="9 10" key="1">
    <citation type="journal article" date="2015" name="Genome Biol. Evol.">
        <title>Phylogenomic analyses indicate that early fungi evolved digesting cell walls of algal ancestors of land plants.</title>
        <authorList>
            <person name="Chang Y."/>
            <person name="Wang S."/>
            <person name="Sekimoto S."/>
            <person name="Aerts A.L."/>
            <person name="Choi C."/>
            <person name="Clum A."/>
            <person name="LaButti K.M."/>
            <person name="Lindquist E.A."/>
            <person name="Yee Ngan C."/>
            <person name="Ohm R.A."/>
            <person name="Salamov A.A."/>
            <person name="Grigoriev I.V."/>
            <person name="Spatafora J.W."/>
            <person name="Berbee M.L."/>
        </authorList>
    </citation>
    <scope>NUCLEOTIDE SEQUENCE [LARGE SCALE GENOMIC DNA]</scope>
    <source>
        <strain evidence="9 10">JEL478</strain>
    </source>
</reference>
<dbReference type="PANTHER" id="PTHR45625:SF4">
    <property type="entry name" value="PEPTIDYLPROLYL ISOMERASE DOMAIN AND WD REPEAT-CONTAINING PROTEIN 1"/>
    <property type="match status" value="1"/>
</dbReference>
<dbReference type="GO" id="GO:0005634">
    <property type="term" value="C:nucleus"/>
    <property type="evidence" value="ECO:0007669"/>
    <property type="project" value="UniProtKB-ARBA"/>
</dbReference>
<dbReference type="EMBL" id="KQ965758">
    <property type="protein sequence ID" value="KXS15935.1"/>
    <property type="molecule type" value="Genomic_DNA"/>
</dbReference>
<dbReference type="Pfam" id="PF00400">
    <property type="entry name" value="WD40"/>
    <property type="match status" value="1"/>
</dbReference>
<dbReference type="InterPro" id="IPR020892">
    <property type="entry name" value="Cyclophilin-type_PPIase_CS"/>
</dbReference>
<organism evidence="9 10">
    <name type="scientific">Gonapodya prolifera (strain JEL478)</name>
    <name type="common">Monoblepharis prolifera</name>
    <dbReference type="NCBI Taxonomy" id="1344416"/>
    <lineage>
        <taxon>Eukaryota</taxon>
        <taxon>Fungi</taxon>
        <taxon>Fungi incertae sedis</taxon>
        <taxon>Chytridiomycota</taxon>
        <taxon>Chytridiomycota incertae sedis</taxon>
        <taxon>Monoblepharidomycetes</taxon>
        <taxon>Monoblepharidales</taxon>
        <taxon>Gonapodyaceae</taxon>
        <taxon>Gonapodya</taxon>
    </lineage>
</organism>
<evidence type="ECO:0000256" key="6">
    <source>
        <dbReference type="ARBA" id="ARBA00023235"/>
    </source>
</evidence>
<dbReference type="Gene3D" id="2.40.100.10">
    <property type="entry name" value="Cyclophilin-like"/>
    <property type="match status" value="1"/>
</dbReference>
<evidence type="ECO:0000313" key="9">
    <source>
        <dbReference type="EMBL" id="KXS15935.1"/>
    </source>
</evidence>
<dbReference type="SMART" id="SM00320">
    <property type="entry name" value="WD40"/>
    <property type="match status" value="4"/>
</dbReference>
<keyword evidence="3" id="KW-0853">WD repeat</keyword>
<protein>
    <recommendedName>
        <fullName evidence="2">peptidylprolyl isomerase</fullName>
        <ecNumber evidence="2">5.2.1.8</ecNumber>
    </recommendedName>
</protein>
<dbReference type="Gene3D" id="2.130.10.10">
    <property type="entry name" value="YVTN repeat-like/Quinoprotein amine dehydrogenase"/>
    <property type="match status" value="1"/>
</dbReference>
<evidence type="ECO:0000256" key="3">
    <source>
        <dbReference type="ARBA" id="ARBA00022574"/>
    </source>
</evidence>
<dbReference type="PANTHER" id="PTHR45625">
    <property type="entry name" value="PEPTIDYL-PROLYL CIS-TRANS ISOMERASE-RELATED"/>
    <property type="match status" value="1"/>
</dbReference>
<comment type="catalytic activity">
    <reaction evidence="1">
        <text>[protein]-peptidylproline (omega=180) = [protein]-peptidylproline (omega=0)</text>
        <dbReference type="Rhea" id="RHEA:16237"/>
        <dbReference type="Rhea" id="RHEA-COMP:10747"/>
        <dbReference type="Rhea" id="RHEA-COMP:10748"/>
        <dbReference type="ChEBI" id="CHEBI:83833"/>
        <dbReference type="ChEBI" id="CHEBI:83834"/>
        <dbReference type="EC" id="5.2.1.8"/>
    </reaction>
</comment>